<dbReference type="Gene3D" id="3.60.60.10">
    <property type="entry name" value="Penicillin V Acylase, Chain A"/>
    <property type="match status" value="1"/>
</dbReference>
<dbReference type="InParanoid" id="A0A0R2FQH1"/>
<dbReference type="Proteomes" id="UP000051296">
    <property type="component" value="Unassembled WGS sequence"/>
</dbReference>
<dbReference type="EMBL" id="JQAX01000005">
    <property type="protein sequence ID" value="KRN30783.1"/>
    <property type="molecule type" value="Genomic_DNA"/>
</dbReference>
<gene>
    <name evidence="4" type="ORF">IV68_GL001210</name>
</gene>
<feature type="domain" description="Choloylglycine hydrolase/NAAA C-terminal" evidence="3">
    <location>
        <begin position="2"/>
        <end position="320"/>
    </location>
</feature>
<keyword evidence="5" id="KW-1185">Reference proteome</keyword>
<accession>A0A0R2FQH1</accession>
<dbReference type="PANTHER" id="PTHR35527">
    <property type="entry name" value="CHOLOYLGLYCINE HYDROLASE"/>
    <property type="match status" value="1"/>
</dbReference>
<reference evidence="4 5" key="1">
    <citation type="journal article" date="2015" name="Genome Announc.">
        <title>Expanding the biotechnology potential of lactobacilli through comparative genomics of 213 strains and associated genera.</title>
        <authorList>
            <person name="Sun Z."/>
            <person name="Harris H.M."/>
            <person name="McCann A."/>
            <person name="Guo C."/>
            <person name="Argimon S."/>
            <person name="Zhang W."/>
            <person name="Yang X."/>
            <person name="Jeffery I.B."/>
            <person name="Cooney J.C."/>
            <person name="Kagawa T.F."/>
            <person name="Liu W."/>
            <person name="Song Y."/>
            <person name="Salvetti E."/>
            <person name="Wrobel A."/>
            <person name="Rasinkangas P."/>
            <person name="Parkhill J."/>
            <person name="Rea M.C."/>
            <person name="O'Sullivan O."/>
            <person name="Ritari J."/>
            <person name="Douillard F.P."/>
            <person name="Paul Ross R."/>
            <person name="Yang R."/>
            <person name="Briner A.E."/>
            <person name="Felis G.E."/>
            <person name="de Vos W.M."/>
            <person name="Barrangou R."/>
            <person name="Klaenhammer T.R."/>
            <person name="Caufield P.W."/>
            <person name="Cui Y."/>
            <person name="Zhang H."/>
            <person name="O'Toole P.W."/>
        </authorList>
    </citation>
    <scope>NUCLEOTIDE SEQUENCE [LARGE SCALE GENOMIC DNA]</scope>
    <source>
        <strain evidence="4 5">DSM 20190</strain>
    </source>
</reference>
<keyword evidence="2" id="KW-0378">Hydrolase</keyword>
<evidence type="ECO:0000259" key="3">
    <source>
        <dbReference type="Pfam" id="PF02275"/>
    </source>
</evidence>
<evidence type="ECO:0000313" key="4">
    <source>
        <dbReference type="EMBL" id="KRN30783.1"/>
    </source>
</evidence>
<dbReference type="AlphaFoldDB" id="A0A0R2FQH1"/>
<dbReference type="InterPro" id="IPR052193">
    <property type="entry name" value="Peptidase_C59"/>
</dbReference>
<dbReference type="GO" id="GO:0016787">
    <property type="term" value="F:hydrolase activity"/>
    <property type="evidence" value="ECO:0007669"/>
    <property type="project" value="UniProtKB-KW"/>
</dbReference>
<name>A0A0R2FQH1_9LACO</name>
<evidence type="ECO:0000313" key="5">
    <source>
        <dbReference type="Proteomes" id="UP000051296"/>
    </source>
</evidence>
<dbReference type="SUPFAM" id="SSF56235">
    <property type="entry name" value="N-terminal nucleophile aminohydrolases (Ntn hydrolases)"/>
    <property type="match status" value="1"/>
</dbReference>
<evidence type="ECO:0000256" key="1">
    <source>
        <dbReference type="ARBA" id="ARBA00006625"/>
    </source>
</evidence>
<dbReference type="OrthoDB" id="9794717at2"/>
<dbReference type="RefSeq" id="WP_022792051.1">
    <property type="nucleotide sequence ID" value="NZ_ATUU01000005.1"/>
</dbReference>
<evidence type="ECO:0000256" key="2">
    <source>
        <dbReference type="ARBA" id="ARBA00022801"/>
    </source>
</evidence>
<comment type="similarity">
    <text evidence="1">Belongs to the peptidase C59 family.</text>
</comment>
<organism evidence="4 5">
    <name type="scientific">Weissella halotolerans DSM 20190</name>
    <dbReference type="NCBI Taxonomy" id="1123500"/>
    <lineage>
        <taxon>Bacteria</taxon>
        <taxon>Bacillati</taxon>
        <taxon>Bacillota</taxon>
        <taxon>Bacilli</taxon>
        <taxon>Lactobacillales</taxon>
        <taxon>Lactobacillaceae</taxon>
        <taxon>Weissella</taxon>
    </lineage>
</organism>
<dbReference type="eggNOG" id="COG3049">
    <property type="taxonomic scope" value="Bacteria"/>
</dbReference>
<sequence>MCTGIRITANGGEVFWGRTMDLGLPFFKSSLAQPFVLPTTITTVPKGFEMTSQLEPWSAKYSVMGTGLHSLSMLFDGVNEHGLAGDLQVLPEATTTSLTDIQARGLKPVLGLEFLSYMLTNYQSVQEIREHYQEYALVDQPFNFANQTFSFPLHYTFTDASGESVVLEPVEQGAFRLYESVGVVTNGPEYDWHRTNLRNYIHMADKDSVQPLVLNDQTLEPIEFGVGYGMFGLPGDFTSTSRFIRAFYVANSLAPFTKGEGMAQLYGAFKSVTVPRGIEHGNQPGEYDYTQYWVGYDLSNRTMYIQNCNELTIHKLTLDSTITELTYTDLNQAEPV</sequence>
<dbReference type="Pfam" id="PF02275">
    <property type="entry name" value="CBAH"/>
    <property type="match status" value="1"/>
</dbReference>
<dbReference type="PANTHER" id="PTHR35527:SF2">
    <property type="entry name" value="HYDROLASE"/>
    <property type="match status" value="1"/>
</dbReference>
<dbReference type="InterPro" id="IPR029055">
    <property type="entry name" value="Ntn_hydrolases_N"/>
</dbReference>
<dbReference type="InterPro" id="IPR029132">
    <property type="entry name" value="CBAH/NAAA_C"/>
</dbReference>
<proteinExistence type="inferred from homology"/>
<protein>
    <submittedName>
        <fullName evidence="4">Penicillin V acylase</fullName>
    </submittedName>
</protein>
<dbReference type="PATRIC" id="fig|1123500.6.peg.1209"/>
<comment type="caution">
    <text evidence="4">The sequence shown here is derived from an EMBL/GenBank/DDBJ whole genome shotgun (WGS) entry which is preliminary data.</text>
</comment>
<dbReference type="STRING" id="1123500.GCA_000420365_01345"/>
<dbReference type="FunCoup" id="A0A0R2FQH1">
    <property type="interactions" value="6"/>
</dbReference>